<dbReference type="PANTHER" id="PTHR10336">
    <property type="entry name" value="PHOSPHOINOSITIDE-SPECIFIC PHOSPHOLIPASE C FAMILY PROTEIN"/>
    <property type="match status" value="1"/>
</dbReference>
<dbReference type="GO" id="GO:0016042">
    <property type="term" value="P:lipid catabolic process"/>
    <property type="evidence" value="ECO:0007669"/>
    <property type="project" value="UniProtKB-KW"/>
</dbReference>
<dbReference type="GO" id="GO:0004435">
    <property type="term" value="F:phosphatidylinositol-4,5-bisphosphate phospholipase C activity"/>
    <property type="evidence" value="ECO:0007669"/>
    <property type="project" value="UniProtKB-EC"/>
</dbReference>
<dbReference type="Proteomes" id="UP001152795">
    <property type="component" value="Unassembled WGS sequence"/>
</dbReference>
<dbReference type="Pfam" id="PF00387">
    <property type="entry name" value="PI-PLC-Y"/>
    <property type="match status" value="1"/>
</dbReference>
<keyword evidence="1" id="KW-0443">Lipid metabolism</keyword>
<dbReference type="Gene3D" id="3.20.20.190">
    <property type="entry name" value="Phosphatidylinositol (PI) phosphodiesterase"/>
    <property type="match status" value="1"/>
</dbReference>
<proteinExistence type="predicted"/>
<dbReference type="OrthoDB" id="6018385at2759"/>
<evidence type="ECO:0000313" key="4">
    <source>
        <dbReference type="Proteomes" id="UP001152795"/>
    </source>
</evidence>
<evidence type="ECO:0000256" key="1">
    <source>
        <dbReference type="RuleBase" id="RU361133"/>
    </source>
</evidence>
<dbReference type="PRINTS" id="PR00390">
    <property type="entry name" value="PHPHLIPASEC"/>
</dbReference>
<dbReference type="SMART" id="SM00149">
    <property type="entry name" value="PLCYc"/>
    <property type="match status" value="1"/>
</dbReference>
<dbReference type="InterPro" id="IPR001711">
    <property type="entry name" value="PLipase_C_Pinositol-sp_Y"/>
</dbReference>
<reference evidence="3" key="1">
    <citation type="submission" date="2020-04" db="EMBL/GenBank/DDBJ databases">
        <authorList>
            <person name="Alioto T."/>
            <person name="Alioto T."/>
            <person name="Gomez Garrido J."/>
        </authorList>
    </citation>
    <scope>NUCLEOTIDE SEQUENCE</scope>
    <source>
        <strain evidence="3">A484AB</strain>
    </source>
</reference>
<dbReference type="GO" id="GO:0051209">
    <property type="term" value="P:release of sequestered calcium ion into cytosol"/>
    <property type="evidence" value="ECO:0007669"/>
    <property type="project" value="TreeGrafter"/>
</dbReference>
<dbReference type="GO" id="GO:0046488">
    <property type="term" value="P:phosphatidylinositol metabolic process"/>
    <property type="evidence" value="ECO:0007669"/>
    <property type="project" value="TreeGrafter"/>
</dbReference>
<sequence>DMTSWIHCIKDAMSLANEREERVRSAIRENKIDKSLSDLVIYCQTVPFDLDGKGKHCEMSSFPETKVEKFTGQKNAMKFLQRNLHQFSRVYPKGTRVDSSNYDPTPLWNSGVHMAALNYQTPDRSMQINHGKFLDNGYCGYVLKPDCTRLNEFDPFDKNVLSDVTPWVINLTFIGARHLPKVGRGISSPFVEVEVIGAHYDNYKYKTGTRSDNGLNPVWSDSIELDVFCPPMAYIRFAVYDEDMFGDPNFIAQAVYPLCSLKEGYRSVPLKNAYSEEYEKSSLLIHLNICNAKGDDENLYASIHELRDKIQEISTQIQEEAAEITRASGGGLGLPMEDRMMNMERLDAQFREKQEELQLLMQERGARQSAARNKGNHSTSTDV</sequence>
<organism evidence="3 4">
    <name type="scientific">Paramuricea clavata</name>
    <name type="common">Red gorgonian</name>
    <name type="synonym">Violescent sea-whip</name>
    <dbReference type="NCBI Taxonomy" id="317549"/>
    <lineage>
        <taxon>Eukaryota</taxon>
        <taxon>Metazoa</taxon>
        <taxon>Cnidaria</taxon>
        <taxon>Anthozoa</taxon>
        <taxon>Octocorallia</taxon>
        <taxon>Malacalcyonacea</taxon>
        <taxon>Plexauridae</taxon>
        <taxon>Paramuricea</taxon>
    </lineage>
</organism>
<keyword evidence="1" id="KW-0442">Lipid degradation</keyword>
<dbReference type="InterPro" id="IPR017946">
    <property type="entry name" value="PLC-like_Pdiesterase_TIM-brl"/>
</dbReference>
<dbReference type="AlphaFoldDB" id="A0A6S7I5N7"/>
<keyword evidence="4" id="KW-1185">Reference proteome</keyword>
<dbReference type="CDD" id="cd00275">
    <property type="entry name" value="C2_PLC_like"/>
    <property type="match status" value="1"/>
</dbReference>
<dbReference type="PANTHER" id="PTHR10336:SF159">
    <property type="entry name" value="1-PHOSPHATIDYLINOSITOL 4,5-BISPHOSPHATE PHOSPHODIESTERASE GAMMA"/>
    <property type="match status" value="1"/>
</dbReference>
<dbReference type="SUPFAM" id="SSF49562">
    <property type="entry name" value="C2 domain (Calcium/lipid-binding domain, CaLB)"/>
    <property type="match status" value="1"/>
</dbReference>
<comment type="caution">
    <text evidence="3">The sequence shown here is derived from an EMBL/GenBank/DDBJ whole genome shotgun (WGS) entry which is preliminary data.</text>
</comment>
<dbReference type="InterPro" id="IPR001192">
    <property type="entry name" value="PI-PLC_fam"/>
</dbReference>
<comment type="catalytic activity">
    <reaction evidence="1">
        <text>a 1,2-diacyl-sn-glycero-3-phospho-(1D-myo-inositol-4,5-bisphosphate) + H2O = 1D-myo-inositol 1,4,5-trisphosphate + a 1,2-diacyl-sn-glycerol + H(+)</text>
        <dbReference type="Rhea" id="RHEA:33179"/>
        <dbReference type="ChEBI" id="CHEBI:15377"/>
        <dbReference type="ChEBI" id="CHEBI:15378"/>
        <dbReference type="ChEBI" id="CHEBI:17815"/>
        <dbReference type="ChEBI" id="CHEBI:58456"/>
        <dbReference type="ChEBI" id="CHEBI:203600"/>
        <dbReference type="EC" id="3.1.4.11"/>
    </reaction>
</comment>
<dbReference type="Gene3D" id="2.60.40.150">
    <property type="entry name" value="C2 domain"/>
    <property type="match status" value="1"/>
</dbReference>
<dbReference type="GO" id="GO:0032587">
    <property type="term" value="C:ruffle membrane"/>
    <property type="evidence" value="ECO:0007669"/>
    <property type="project" value="TreeGrafter"/>
</dbReference>
<dbReference type="PROSITE" id="PS50004">
    <property type="entry name" value="C2"/>
    <property type="match status" value="1"/>
</dbReference>
<dbReference type="EC" id="3.1.4.11" evidence="1"/>
<dbReference type="InterPro" id="IPR000008">
    <property type="entry name" value="C2_dom"/>
</dbReference>
<evidence type="ECO:0000313" key="3">
    <source>
        <dbReference type="EMBL" id="CAB4012367.1"/>
    </source>
</evidence>
<keyword evidence="1" id="KW-0378">Hydrolase</keyword>
<evidence type="ECO:0000256" key="2">
    <source>
        <dbReference type="SAM" id="MobiDB-lite"/>
    </source>
</evidence>
<dbReference type="SMART" id="SM00239">
    <property type="entry name" value="C2"/>
    <property type="match status" value="1"/>
</dbReference>
<dbReference type="PROSITE" id="PS50008">
    <property type="entry name" value="PIPLC_Y_DOMAIN"/>
    <property type="match status" value="1"/>
</dbReference>
<dbReference type="GO" id="GO:0048015">
    <property type="term" value="P:phosphatidylinositol-mediated signaling"/>
    <property type="evidence" value="ECO:0007669"/>
    <property type="project" value="TreeGrafter"/>
</dbReference>
<dbReference type="InterPro" id="IPR035892">
    <property type="entry name" value="C2_domain_sf"/>
</dbReference>
<gene>
    <name evidence="3" type="ORF">PACLA_8A076415</name>
</gene>
<feature type="non-terminal residue" evidence="3">
    <location>
        <position position="1"/>
    </location>
</feature>
<dbReference type="Pfam" id="PF00168">
    <property type="entry name" value="C2"/>
    <property type="match status" value="1"/>
</dbReference>
<protein>
    <recommendedName>
        <fullName evidence="1">Phosphoinositide phospholipase C</fullName>
        <ecNumber evidence="1">3.1.4.11</ecNumber>
    </recommendedName>
</protein>
<name>A0A6S7I5N7_PARCT</name>
<accession>A0A6S7I5N7</accession>
<dbReference type="EMBL" id="CACRXK020007484">
    <property type="protein sequence ID" value="CAB4012367.1"/>
    <property type="molecule type" value="Genomic_DNA"/>
</dbReference>
<dbReference type="SUPFAM" id="SSF51695">
    <property type="entry name" value="PLC-like phosphodiesterases"/>
    <property type="match status" value="1"/>
</dbReference>
<feature type="region of interest" description="Disordered" evidence="2">
    <location>
        <begin position="362"/>
        <end position="383"/>
    </location>
</feature>